<organism evidence="1 2">
    <name type="scientific">Colletotrichum sojae</name>
    <dbReference type="NCBI Taxonomy" id="2175907"/>
    <lineage>
        <taxon>Eukaryota</taxon>
        <taxon>Fungi</taxon>
        <taxon>Dikarya</taxon>
        <taxon>Ascomycota</taxon>
        <taxon>Pezizomycotina</taxon>
        <taxon>Sordariomycetes</taxon>
        <taxon>Hypocreomycetidae</taxon>
        <taxon>Glomerellales</taxon>
        <taxon>Glomerellaceae</taxon>
        <taxon>Colletotrichum</taxon>
        <taxon>Colletotrichum orchidearum species complex</taxon>
    </lineage>
</organism>
<gene>
    <name evidence="1" type="ORF">CSOJ01_04101</name>
</gene>
<proteinExistence type="predicted"/>
<protein>
    <submittedName>
        <fullName evidence="1">Uncharacterized protein</fullName>
    </submittedName>
</protein>
<name>A0A8H6JKB2_9PEZI</name>
<dbReference type="Proteomes" id="UP000652219">
    <property type="component" value="Unassembled WGS sequence"/>
</dbReference>
<dbReference type="AlphaFoldDB" id="A0A8H6JKB2"/>
<evidence type="ECO:0000313" key="1">
    <source>
        <dbReference type="EMBL" id="KAF6814378.1"/>
    </source>
</evidence>
<dbReference type="EMBL" id="WIGN01000044">
    <property type="protein sequence ID" value="KAF6814378.1"/>
    <property type="molecule type" value="Genomic_DNA"/>
</dbReference>
<reference evidence="1 2" key="1">
    <citation type="journal article" date="2020" name="Phytopathology">
        <title>Genome Sequence Resources of Colletotrichum truncatum, C. plurivorum, C. musicola, and C. sojae: Four Species Pathogenic to Soybean (Glycine max).</title>
        <authorList>
            <person name="Rogerio F."/>
            <person name="Boufleur T.R."/>
            <person name="Ciampi-Guillardi M."/>
            <person name="Sukno S.A."/>
            <person name="Thon M.R."/>
            <person name="Massola Junior N.S."/>
            <person name="Baroncelli R."/>
        </authorList>
    </citation>
    <scope>NUCLEOTIDE SEQUENCE [LARGE SCALE GENOMIC DNA]</scope>
    <source>
        <strain evidence="1 2">LFN0009</strain>
    </source>
</reference>
<keyword evidence="2" id="KW-1185">Reference proteome</keyword>
<comment type="caution">
    <text evidence="1">The sequence shown here is derived from an EMBL/GenBank/DDBJ whole genome shotgun (WGS) entry which is preliminary data.</text>
</comment>
<accession>A0A8H6JKB2</accession>
<sequence>MAKGRHAIRAVREDGLRYGHPTEGQSRRKPRAPYIILLRRYHALYASSLAEGLSSSFQVSWEVPMDEGWLQP</sequence>
<evidence type="ECO:0000313" key="2">
    <source>
        <dbReference type="Proteomes" id="UP000652219"/>
    </source>
</evidence>